<evidence type="ECO:0000256" key="2">
    <source>
        <dbReference type="PROSITE-ProRule" id="PRU00169"/>
    </source>
</evidence>
<sequence>MKHSNPGRDQFQKKLELRTQKQKPLKVLIVDDDASILELLQTALTSFGNCKVSTASSAEQALKAIEATEAPFDCFLLDVQMPHVNGIELLRRIRDLPRYSQTSVIMITAMSERHYVEEAFLEGATDYVTKPFDFLELRSRINSAHLLMQERVKAQMTLESAKHLQDELDFNQQFNLDDPFSIEGLSRCLRYVEFDNYVEQLSRGRLFDSSVLAIKLQDAEFFFDLSKSGDFRRAISDLARAIQMTTKDAKAIFAYRGSGVFLVVTHGKDATSLLPSEERLNQVFGTIVGNRSATGWLRVLISDRVSMRCISKAGAMAALGKAVQGVEKREQAFQKGGDAYALASDGAEPATQVVERRRVYERVMFELFGEDSYLAQK</sequence>
<dbReference type="GO" id="GO:0000160">
    <property type="term" value="P:phosphorelay signal transduction system"/>
    <property type="evidence" value="ECO:0007669"/>
    <property type="project" value="InterPro"/>
</dbReference>
<dbReference type="RefSeq" id="WP_164126857.1">
    <property type="nucleotide sequence ID" value="NZ_JAAGOX010000001.1"/>
</dbReference>
<dbReference type="AlphaFoldDB" id="A0A6B2NLY8"/>
<dbReference type="EMBL" id="JAAGOX010000001">
    <property type="protein sequence ID" value="NDW43527.1"/>
    <property type="molecule type" value="Genomic_DNA"/>
</dbReference>
<keyword evidence="1 2" id="KW-0597">Phosphoprotein</keyword>
<feature type="modified residue" description="4-aspartylphosphate" evidence="2">
    <location>
        <position position="78"/>
    </location>
</feature>
<dbReference type="InterPro" id="IPR011006">
    <property type="entry name" value="CheY-like_superfamily"/>
</dbReference>
<dbReference type="Gene3D" id="3.40.50.2300">
    <property type="match status" value="1"/>
</dbReference>
<dbReference type="PANTHER" id="PTHR44591:SF3">
    <property type="entry name" value="RESPONSE REGULATORY DOMAIN-CONTAINING PROTEIN"/>
    <property type="match status" value="1"/>
</dbReference>
<protein>
    <submittedName>
        <fullName evidence="4">Response regulator</fullName>
    </submittedName>
</protein>
<name>A0A6B2NLY8_9RHOB</name>
<feature type="domain" description="Response regulatory" evidence="3">
    <location>
        <begin position="26"/>
        <end position="145"/>
    </location>
</feature>
<dbReference type="Pfam" id="PF00072">
    <property type="entry name" value="Response_reg"/>
    <property type="match status" value="1"/>
</dbReference>
<dbReference type="PROSITE" id="PS50110">
    <property type="entry name" value="RESPONSE_REGULATORY"/>
    <property type="match status" value="1"/>
</dbReference>
<reference evidence="4" key="1">
    <citation type="submission" date="2020-02" db="EMBL/GenBank/DDBJ databases">
        <title>Delineation of the pyrene-degrading pathway in Roseobacter clade bacteria by genomic analysis.</title>
        <authorList>
            <person name="Zhou H."/>
            <person name="Wang H."/>
        </authorList>
    </citation>
    <scope>NUCLEOTIDE SEQUENCE</scope>
    <source>
        <strain evidence="4">PrR005</strain>
    </source>
</reference>
<gene>
    <name evidence="4" type="ORF">G0P99_00975</name>
</gene>
<evidence type="ECO:0000259" key="3">
    <source>
        <dbReference type="PROSITE" id="PS50110"/>
    </source>
</evidence>
<proteinExistence type="predicted"/>
<evidence type="ECO:0000313" key="4">
    <source>
        <dbReference type="EMBL" id="NDW43527.1"/>
    </source>
</evidence>
<evidence type="ECO:0000256" key="1">
    <source>
        <dbReference type="ARBA" id="ARBA00022553"/>
    </source>
</evidence>
<dbReference type="SMART" id="SM00448">
    <property type="entry name" value="REC"/>
    <property type="match status" value="1"/>
</dbReference>
<dbReference type="InterPro" id="IPR050595">
    <property type="entry name" value="Bact_response_regulator"/>
</dbReference>
<dbReference type="SUPFAM" id="SSF52172">
    <property type="entry name" value="CheY-like"/>
    <property type="match status" value="1"/>
</dbReference>
<dbReference type="InterPro" id="IPR001789">
    <property type="entry name" value="Sig_transdc_resp-reg_receiver"/>
</dbReference>
<organism evidence="4">
    <name type="scientific">Ruegeria sp. PrR005</name>
    <dbReference type="NCBI Taxonomy" id="2706882"/>
    <lineage>
        <taxon>Bacteria</taxon>
        <taxon>Pseudomonadati</taxon>
        <taxon>Pseudomonadota</taxon>
        <taxon>Alphaproteobacteria</taxon>
        <taxon>Rhodobacterales</taxon>
        <taxon>Roseobacteraceae</taxon>
        <taxon>Ruegeria</taxon>
    </lineage>
</organism>
<comment type="caution">
    <text evidence="4">The sequence shown here is derived from an EMBL/GenBank/DDBJ whole genome shotgun (WGS) entry which is preliminary data.</text>
</comment>
<accession>A0A6B2NLY8</accession>
<dbReference type="PANTHER" id="PTHR44591">
    <property type="entry name" value="STRESS RESPONSE REGULATOR PROTEIN 1"/>
    <property type="match status" value="1"/>
</dbReference>